<keyword evidence="6" id="KW-1185">Reference proteome</keyword>
<evidence type="ECO:0000256" key="2">
    <source>
        <dbReference type="ARBA" id="ARBA00022741"/>
    </source>
</evidence>
<sequence length="368" mass="41118">MDKWTGRAKYHERTKQLVKTITPGDIAVLSHEDIDASAADSLIHAKAGAVLNMKASMSGSIPQDGVQRLLEGNIPVFDIQTKGVGPCLHERDIEIIENRLFLPYSGRFLEMAVLTRYTGKRLVDLQRQAEAKREHLLASFIENSLACAQNELTSFLEHWHDWGSGSSLSGRDVCIVIRGADYMKDLEYAKKNILPADMCRIAVDGAADGMREIGLCPDYIIGDMDSVSRESLQCGARLFVHQGPRGKTPGFDQINRCNLEAETIRFIGLSEDAAAAFALKEGASRIYMVGGHRDMEEYCCKGRKGMGSSLLMRMLAGSRFIDLKGIHHAGRSRYDKWWKINEKWRSRYRFPIKGKAAFRRVEGGSSKS</sequence>
<dbReference type="InterPro" id="IPR047795">
    <property type="entry name" value="Put_SteA-like"/>
</dbReference>
<evidence type="ECO:0000256" key="4">
    <source>
        <dbReference type="ARBA" id="ARBA00022840"/>
    </source>
</evidence>
<dbReference type="RefSeq" id="WP_380711607.1">
    <property type="nucleotide sequence ID" value="NZ_JBHUML010000002.1"/>
</dbReference>
<keyword evidence="3" id="KW-0418">Kinase</keyword>
<dbReference type="InterPro" id="IPR036759">
    <property type="entry name" value="TPK_catalytic_sf"/>
</dbReference>
<keyword evidence="4" id="KW-0067">ATP-binding</keyword>
<evidence type="ECO:0000313" key="6">
    <source>
        <dbReference type="Proteomes" id="UP001597520"/>
    </source>
</evidence>
<comment type="caution">
    <text evidence="5">The sequence shown here is derived from an EMBL/GenBank/DDBJ whole genome shotgun (WGS) entry which is preliminary data.</text>
</comment>
<organism evidence="5 6">
    <name type="scientific">Salibacterium lacus</name>
    <dbReference type="NCBI Taxonomy" id="1898109"/>
    <lineage>
        <taxon>Bacteria</taxon>
        <taxon>Bacillati</taxon>
        <taxon>Bacillota</taxon>
        <taxon>Bacilli</taxon>
        <taxon>Bacillales</taxon>
        <taxon>Bacillaceae</taxon>
    </lineage>
</organism>
<dbReference type="Proteomes" id="UP001597520">
    <property type="component" value="Unassembled WGS sequence"/>
</dbReference>
<keyword evidence="2" id="KW-0547">Nucleotide-binding</keyword>
<protein>
    <submittedName>
        <fullName evidence="5">Cytokinetic ring protein SteA</fullName>
    </submittedName>
</protein>
<dbReference type="NCBIfam" id="NF040608">
    <property type="entry name" value="division_SteA"/>
    <property type="match status" value="1"/>
</dbReference>
<gene>
    <name evidence="5" type="primary">steA</name>
    <name evidence="5" type="ORF">ACFSUB_02530</name>
</gene>
<evidence type="ECO:0000256" key="1">
    <source>
        <dbReference type="ARBA" id="ARBA00022679"/>
    </source>
</evidence>
<accession>A0ABW5SXQ5</accession>
<keyword evidence="1" id="KW-0808">Transferase</keyword>
<evidence type="ECO:0000313" key="5">
    <source>
        <dbReference type="EMBL" id="MFD2704326.1"/>
    </source>
</evidence>
<evidence type="ECO:0000256" key="3">
    <source>
        <dbReference type="ARBA" id="ARBA00022777"/>
    </source>
</evidence>
<dbReference type="EMBL" id="JBHUML010000002">
    <property type="protein sequence ID" value="MFD2704326.1"/>
    <property type="molecule type" value="Genomic_DNA"/>
</dbReference>
<proteinExistence type="predicted"/>
<reference evidence="6" key="1">
    <citation type="journal article" date="2019" name="Int. J. Syst. Evol. Microbiol.">
        <title>The Global Catalogue of Microorganisms (GCM) 10K type strain sequencing project: providing services to taxonomists for standard genome sequencing and annotation.</title>
        <authorList>
            <consortium name="The Broad Institute Genomics Platform"/>
            <consortium name="The Broad Institute Genome Sequencing Center for Infectious Disease"/>
            <person name="Wu L."/>
            <person name="Ma J."/>
        </authorList>
    </citation>
    <scope>NUCLEOTIDE SEQUENCE [LARGE SCALE GENOMIC DNA]</scope>
    <source>
        <strain evidence="6">KCTC 33792</strain>
    </source>
</reference>
<dbReference type="SUPFAM" id="SSF63999">
    <property type="entry name" value="Thiamin pyrophosphokinase, catalytic domain"/>
    <property type="match status" value="1"/>
</dbReference>
<name>A0ABW5SXQ5_9BACI</name>
<dbReference type="Gene3D" id="3.40.50.10240">
    <property type="entry name" value="Thiamin pyrophosphokinase, catalytic domain"/>
    <property type="match status" value="1"/>
</dbReference>